<dbReference type="EMBL" id="JBGFFE010000011">
    <property type="protein sequence ID" value="MEY8763799.1"/>
    <property type="molecule type" value="Genomic_DNA"/>
</dbReference>
<sequence length="136" mass="15906">MFNRKNLKGKNDMVEPIMVITNNPTCREKLSDRYEIDFIDGSAMDVLKKARDYIHKNHRLLTHPLVSGVKPNEVPYRTVIISKTTENTVDVESLNYIEMGIHTTQKFLRDYGVSHWSKKVLDDFSVVDYDLIRYNL</sequence>
<keyword evidence="2" id="KW-1185">Reference proteome</keyword>
<dbReference type="Proteomes" id="UP001565220">
    <property type="component" value="Unassembled WGS sequence"/>
</dbReference>
<dbReference type="NCBIfam" id="NF038093">
    <property type="entry name" value="GrdX"/>
    <property type="match status" value="1"/>
</dbReference>
<accession>A0ABV4DX24</accession>
<comment type="caution">
    <text evidence="1">The sequence shown here is derived from an EMBL/GenBank/DDBJ whole genome shotgun (WGS) entry which is preliminary data.</text>
</comment>
<evidence type="ECO:0000313" key="2">
    <source>
        <dbReference type="Proteomes" id="UP001565220"/>
    </source>
</evidence>
<protein>
    <submittedName>
        <fullName evidence="1">GrdX family protein</fullName>
    </submittedName>
</protein>
<name>A0ABV4DX24_9CLOT</name>
<dbReference type="RefSeq" id="WP_367112682.1">
    <property type="nucleotide sequence ID" value="NZ_JBGFFE010000011.1"/>
</dbReference>
<dbReference type="InterPro" id="IPR047735">
    <property type="entry name" value="GrdX-like"/>
</dbReference>
<reference evidence="1 2" key="1">
    <citation type="submission" date="2024-08" db="EMBL/GenBank/DDBJ databases">
        <title>Clostridium lapicellarii sp. nov., and Clostridium renhuaiense sp. nov., two species isolated from the mud in a fermentation cellar used for producing sauce-flavour Chinese liquors.</title>
        <authorList>
            <person name="Yang F."/>
            <person name="Wang H."/>
            <person name="Chen L.Q."/>
            <person name="Zhou N."/>
            <person name="Lu J.J."/>
            <person name="Pu X.X."/>
            <person name="Wan B."/>
            <person name="Wang L."/>
            <person name="Liu S.J."/>
        </authorList>
    </citation>
    <scope>NUCLEOTIDE SEQUENCE [LARGE SCALE GENOMIC DNA]</scope>
    <source>
        <strain evidence="1 2">MT-113</strain>
    </source>
</reference>
<evidence type="ECO:0000313" key="1">
    <source>
        <dbReference type="EMBL" id="MEY8763799.1"/>
    </source>
</evidence>
<proteinExistence type="predicted"/>
<organism evidence="1 2">
    <name type="scientific">Clostridium lapidicellarium</name>
    <dbReference type="NCBI Taxonomy" id="3240931"/>
    <lineage>
        <taxon>Bacteria</taxon>
        <taxon>Bacillati</taxon>
        <taxon>Bacillota</taxon>
        <taxon>Clostridia</taxon>
        <taxon>Eubacteriales</taxon>
        <taxon>Clostridiaceae</taxon>
        <taxon>Clostridium</taxon>
    </lineage>
</organism>
<gene>
    <name evidence="1" type="ORF">AB8S09_09120</name>
</gene>